<dbReference type="EMBL" id="JAWDJW010001655">
    <property type="protein sequence ID" value="KAK3078733.1"/>
    <property type="molecule type" value="Genomic_DNA"/>
</dbReference>
<protein>
    <submittedName>
        <fullName evidence="1">Uncharacterized protein</fullName>
    </submittedName>
</protein>
<comment type="caution">
    <text evidence="1">The sequence shown here is derived from an EMBL/GenBank/DDBJ whole genome shotgun (WGS) entry which is preliminary data.</text>
</comment>
<evidence type="ECO:0000313" key="2">
    <source>
        <dbReference type="Proteomes" id="UP001186974"/>
    </source>
</evidence>
<evidence type="ECO:0000313" key="1">
    <source>
        <dbReference type="EMBL" id="KAK3078733.1"/>
    </source>
</evidence>
<gene>
    <name evidence="1" type="ORF">LTS18_006763</name>
</gene>
<reference evidence="1" key="1">
    <citation type="submission" date="2024-09" db="EMBL/GenBank/DDBJ databases">
        <title>Black Yeasts Isolated from many extreme environments.</title>
        <authorList>
            <person name="Coleine C."/>
            <person name="Stajich J.E."/>
            <person name="Selbmann L."/>
        </authorList>
    </citation>
    <scope>NUCLEOTIDE SEQUENCE</scope>
    <source>
        <strain evidence="1">CCFEE 5737</strain>
    </source>
</reference>
<accession>A0ACC3DPX5</accession>
<dbReference type="Proteomes" id="UP001186974">
    <property type="component" value="Unassembled WGS sequence"/>
</dbReference>
<organism evidence="1 2">
    <name type="scientific">Coniosporium uncinatum</name>
    <dbReference type="NCBI Taxonomy" id="93489"/>
    <lineage>
        <taxon>Eukaryota</taxon>
        <taxon>Fungi</taxon>
        <taxon>Dikarya</taxon>
        <taxon>Ascomycota</taxon>
        <taxon>Pezizomycotina</taxon>
        <taxon>Dothideomycetes</taxon>
        <taxon>Dothideomycetes incertae sedis</taxon>
        <taxon>Coniosporium</taxon>
    </lineage>
</organism>
<name>A0ACC3DPX5_9PEZI</name>
<sequence length="347" mass="36890">MKLDPAVIKLLQLDPDMASVSSAGGGGCSSASTSKITTTLDDGSKKQFFMKTGSGKDAQTMFEGEHASLSALHSAVPNLCPNSFGWGQFSESPKTFFLVTDYLNLSSRGSSTSSSSPSLAAKLAKLHTTPAPTPPGHSQPMYGFPVTTCCGDTPQDNTWKSSWPDFYANNRLRFILRRSEASNGKDAELHTLVEKTASTVVPRLLGEGHLGGKQGIRPVPVHGDLWSGNASRGIIGGGSGGEPEDVVYDSSACYAHSEFELGIMRMFGGFGGGFLKEYHELCPKTEPVGEYEDRVRLYELYHHLNHHALFGGGYRSGAVSIMKNLIGKYGKEGGGLRAMGAVGNASA</sequence>
<keyword evidence="2" id="KW-1185">Reference proteome</keyword>
<proteinExistence type="predicted"/>